<dbReference type="GO" id="GO:0003723">
    <property type="term" value="F:RNA binding"/>
    <property type="evidence" value="ECO:0007669"/>
    <property type="project" value="UniProtKB-KW"/>
</dbReference>
<dbReference type="SUPFAM" id="SSF55120">
    <property type="entry name" value="Pseudouridine synthase"/>
    <property type="match status" value="1"/>
</dbReference>
<dbReference type="CDD" id="cd00165">
    <property type="entry name" value="S4"/>
    <property type="match status" value="1"/>
</dbReference>
<accession>A0A0E9NT86</accession>
<dbReference type="AlphaFoldDB" id="A0A0E9NT86"/>
<organism evidence="7">
    <name type="scientific">Aneurinibacillus tyrosinisolvens</name>
    <dbReference type="NCBI Taxonomy" id="1443435"/>
    <lineage>
        <taxon>Bacteria</taxon>
        <taxon>Bacillati</taxon>
        <taxon>Bacillota</taxon>
        <taxon>Bacilli</taxon>
        <taxon>Bacillales</taxon>
        <taxon>Paenibacillaceae</taxon>
        <taxon>Aneurinibacillus group</taxon>
        <taxon>Aneurinibacillus</taxon>
    </lineage>
</organism>
<proteinExistence type="inferred from homology"/>
<dbReference type="InterPro" id="IPR042092">
    <property type="entry name" value="PsdUridine_s_RsuA/RluB/E/F_cat"/>
</dbReference>
<dbReference type="SUPFAM" id="SSF55174">
    <property type="entry name" value="Alpha-L RNA-binding motif"/>
    <property type="match status" value="1"/>
</dbReference>
<dbReference type="NCBIfam" id="TIGR00093">
    <property type="entry name" value="pseudouridine synthase"/>
    <property type="match status" value="1"/>
</dbReference>
<dbReference type="InterPro" id="IPR006145">
    <property type="entry name" value="PsdUridine_synth_RsuA/RluA"/>
</dbReference>
<evidence type="ECO:0000256" key="2">
    <source>
        <dbReference type="ARBA" id="ARBA00022884"/>
    </source>
</evidence>
<dbReference type="PANTHER" id="PTHR47683:SF2">
    <property type="entry name" value="RNA-BINDING S4 DOMAIN-CONTAINING PROTEIN"/>
    <property type="match status" value="1"/>
</dbReference>
<dbReference type="FunFam" id="3.30.70.580:FF:000005">
    <property type="entry name" value="Pseudouridine synthase"/>
    <property type="match status" value="1"/>
</dbReference>
<evidence type="ECO:0000256" key="4">
    <source>
        <dbReference type="PROSITE-ProRule" id="PRU00182"/>
    </source>
</evidence>
<dbReference type="GO" id="GO:0000455">
    <property type="term" value="P:enzyme-directed rRNA pseudouridine synthesis"/>
    <property type="evidence" value="ECO:0007669"/>
    <property type="project" value="UniProtKB-ARBA"/>
</dbReference>
<evidence type="ECO:0000256" key="5">
    <source>
        <dbReference type="RuleBase" id="RU003887"/>
    </source>
</evidence>
<comment type="caution">
    <text evidence="7">The sequence shown here is derived from an EMBL/GenBank/DDBJ whole genome shotgun (WGS) entry which is preliminary data.</text>
</comment>
<dbReference type="EC" id="5.4.99.-" evidence="5"/>
<dbReference type="Gene3D" id="3.10.290.10">
    <property type="entry name" value="RNA-binding S4 domain"/>
    <property type="match status" value="1"/>
</dbReference>
<dbReference type="CDD" id="cd02870">
    <property type="entry name" value="PseudoU_synth_RsuA_like"/>
    <property type="match status" value="1"/>
</dbReference>
<name>A0A0E9NT86_9BACL</name>
<dbReference type="InterPro" id="IPR018496">
    <property type="entry name" value="PsdUridine_synth_RsuA/RluB_CS"/>
</dbReference>
<dbReference type="Pfam" id="PF01479">
    <property type="entry name" value="S4"/>
    <property type="match status" value="1"/>
</dbReference>
<feature type="domain" description="RNA-binding S4" evidence="6">
    <location>
        <begin position="20"/>
        <end position="79"/>
    </location>
</feature>
<evidence type="ECO:0000259" key="6">
    <source>
        <dbReference type="SMART" id="SM00363"/>
    </source>
</evidence>
<comment type="similarity">
    <text evidence="1 5">Belongs to the pseudouridine synthase RsuA family.</text>
</comment>
<dbReference type="GO" id="GO:0005829">
    <property type="term" value="C:cytosol"/>
    <property type="evidence" value="ECO:0007669"/>
    <property type="project" value="UniProtKB-ARBA"/>
</dbReference>
<protein>
    <recommendedName>
        <fullName evidence="5">Pseudouridine synthase</fullName>
        <ecNumber evidence="5">5.4.99.-</ecNumber>
    </recommendedName>
</protein>
<dbReference type="InterPro" id="IPR002942">
    <property type="entry name" value="S4_RNA-bd"/>
</dbReference>
<dbReference type="PROSITE" id="PS50889">
    <property type="entry name" value="S4"/>
    <property type="match status" value="1"/>
</dbReference>
<dbReference type="InterPro" id="IPR020103">
    <property type="entry name" value="PsdUridine_synth_cat_dom_sf"/>
</dbReference>
<dbReference type="InterPro" id="IPR020094">
    <property type="entry name" value="TruA/RsuA/RluB/E/F_N"/>
</dbReference>
<reference evidence="7" key="1">
    <citation type="journal article" date="2015" name="Genome Announc.">
        <title>Draft Genome Sequence of Aneurinibacillus tyrosinisolvens LL-002T, Which Possesses Some Pseudouridine Synthases.</title>
        <authorList>
            <person name="Tsubouchi T."/>
            <person name="Nishi S."/>
            <person name="Maruyama T."/>
            <person name="Hatada Y."/>
        </authorList>
    </citation>
    <scope>NUCLEOTIDE SEQUENCE [LARGE SCALE GENOMIC DNA]</scope>
    <source>
        <strain evidence="7">LL-002</strain>
    </source>
</reference>
<evidence type="ECO:0000313" key="7">
    <source>
        <dbReference type="EMBL" id="GAO52871.1"/>
    </source>
</evidence>
<dbReference type="SMART" id="SM00363">
    <property type="entry name" value="S4"/>
    <property type="match status" value="1"/>
</dbReference>
<keyword evidence="3 5" id="KW-0413">Isomerase</keyword>
<dbReference type="GO" id="GO:0120159">
    <property type="term" value="F:rRNA pseudouridine synthase activity"/>
    <property type="evidence" value="ECO:0007669"/>
    <property type="project" value="UniProtKB-ARBA"/>
</dbReference>
<dbReference type="Gene3D" id="3.30.70.1560">
    <property type="entry name" value="Alpha-L RNA-binding motif"/>
    <property type="match status" value="1"/>
</dbReference>
<dbReference type="InterPro" id="IPR036986">
    <property type="entry name" value="S4_RNA-bd_sf"/>
</dbReference>
<dbReference type="FunFam" id="3.30.70.1560:FF:000001">
    <property type="entry name" value="Pseudouridine synthase"/>
    <property type="match status" value="1"/>
</dbReference>
<gene>
    <name evidence="7" type="ORF">MBEAT2_0004</name>
</gene>
<evidence type="ECO:0000256" key="3">
    <source>
        <dbReference type="ARBA" id="ARBA00023235"/>
    </source>
</evidence>
<keyword evidence="2 4" id="KW-0694">RNA-binding</keyword>
<dbReference type="InterPro" id="IPR050343">
    <property type="entry name" value="RsuA_PseudoU_synthase"/>
</dbReference>
<dbReference type="PANTHER" id="PTHR47683">
    <property type="entry name" value="PSEUDOURIDINE SYNTHASE FAMILY PROTEIN-RELATED"/>
    <property type="match status" value="1"/>
</dbReference>
<dbReference type="FunFam" id="3.10.290.10:FF:000003">
    <property type="entry name" value="Pseudouridine synthase"/>
    <property type="match status" value="1"/>
</dbReference>
<dbReference type="Gene3D" id="3.30.70.580">
    <property type="entry name" value="Pseudouridine synthase I, catalytic domain, N-terminal subdomain"/>
    <property type="match status" value="1"/>
</dbReference>
<dbReference type="EMBL" id="BBWZ01000007">
    <property type="protein sequence ID" value="GAO52871.1"/>
    <property type="molecule type" value="Genomic_DNA"/>
</dbReference>
<dbReference type="PROSITE" id="PS01149">
    <property type="entry name" value="PSI_RSU"/>
    <property type="match status" value="1"/>
</dbReference>
<dbReference type="Pfam" id="PF00849">
    <property type="entry name" value="PseudoU_synth_2"/>
    <property type="match status" value="1"/>
</dbReference>
<evidence type="ECO:0000256" key="1">
    <source>
        <dbReference type="ARBA" id="ARBA00008348"/>
    </source>
</evidence>
<dbReference type="InterPro" id="IPR000748">
    <property type="entry name" value="PsdUridine_synth_RsuA/RluB/E/F"/>
</dbReference>
<sequence>MLYREMDRGMMVKEAEYNMERLQKIMAQAGIASRRKCEELIAAGRVKVNGQVITEPGYKADFTRDTIEVDGREIARESHVYYLLNKPAGYITSVTDPQGRKTVLDIMQGIEERIYPVGRLDYDTSGLLLLTNDGELANHIAHPRHEMDKVYEAVVKGMIEEKALQTLRQGVLLEDGMTSPAEALCMNRNKSEGTSVIHLTIHEGRNRQVRRMCEAVGFPVIRLRRLRLAFLTLKGVAEGEYRALTPEEVERLRRV</sequence>